<keyword evidence="4" id="KW-0964">Secreted</keyword>
<evidence type="ECO:0000313" key="7">
    <source>
        <dbReference type="Proteomes" id="UP001497623"/>
    </source>
</evidence>
<gene>
    <name evidence="6" type="ORF">MNOR_LOCUS3374</name>
</gene>
<keyword evidence="7" id="KW-1185">Reference proteome</keyword>
<dbReference type="GO" id="GO:0045823">
    <property type="term" value="P:positive regulation of heart contraction"/>
    <property type="evidence" value="ECO:0007669"/>
    <property type="project" value="InterPro"/>
</dbReference>
<reference evidence="6 7" key="1">
    <citation type="submission" date="2024-05" db="EMBL/GenBank/DDBJ databases">
        <authorList>
            <person name="Wallberg A."/>
        </authorList>
    </citation>
    <scope>NUCLEOTIDE SEQUENCE [LARGE SCALE GENOMIC DNA]</scope>
</reference>
<evidence type="ECO:0000256" key="2">
    <source>
        <dbReference type="ARBA" id="ARBA00009635"/>
    </source>
</evidence>
<comment type="subcellular location">
    <subcellularLocation>
        <location evidence="1">Secreted</location>
    </subcellularLocation>
</comment>
<evidence type="ECO:0000313" key="6">
    <source>
        <dbReference type="EMBL" id="CAL4063474.1"/>
    </source>
</evidence>
<dbReference type="Proteomes" id="UP001497623">
    <property type="component" value="Unassembled WGS sequence"/>
</dbReference>
<evidence type="ECO:0000256" key="3">
    <source>
        <dbReference type="ARBA" id="ARBA00014144"/>
    </source>
</evidence>
<dbReference type="EMBL" id="CAXKWB010001150">
    <property type="protein sequence ID" value="CAL4063474.1"/>
    <property type="molecule type" value="Genomic_DNA"/>
</dbReference>
<protein>
    <recommendedName>
        <fullName evidence="3">Pro-corazonin</fullName>
    </recommendedName>
</protein>
<sequence length="102" mass="11637">AFEGDITSIMTRYFSLLLVTVLVTVTISNVCAQTFQYSRGWTNGKRSEPALQTKMAEPKAAAQHMSPMVMQVKRRMMQQSMEDHIRNLEQELGEMYKLASSM</sequence>
<organism evidence="6 7">
    <name type="scientific">Meganyctiphanes norvegica</name>
    <name type="common">Northern krill</name>
    <name type="synonym">Thysanopoda norvegica</name>
    <dbReference type="NCBI Taxonomy" id="48144"/>
    <lineage>
        <taxon>Eukaryota</taxon>
        <taxon>Metazoa</taxon>
        <taxon>Ecdysozoa</taxon>
        <taxon>Arthropoda</taxon>
        <taxon>Crustacea</taxon>
        <taxon>Multicrustacea</taxon>
        <taxon>Malacostraca</taxon>
        <taxon>Eumalacostraca</taxon>
        <taxon>Eucarida</taxon>
        <taxon>Euphausiacea</taxon>
        <taxon>Euphausiidae</taxon>
        <taxon>Meganyctiphanes</taxon>
    </lineage>
</organism>
<dbReference type="Pfam" id="PF17308">
    <property type="entry name" value="Corazonin"/>
    <property type="match status" value="1"/>
</dbReference>
<accession>A0AAV2PS58</accession>
<dbReference type="AlphaFoldDB" id="A0AAV2PS58"/>
<keyword evidence="5" id="KW-0732">Signal</keyword>
<dbReference type="GO" id="GO:0071858">
    <property type="term" value="F:corazonin receptor binding"/>
    <property type="evidence" value="ECO:0007669"/>
    <property type="project" value="InterPro"/>
</dbReference>
<evidence type="ECO:0000256" key="1">
    <source>
        <dbReference type="ARBA" id="ARBA00004613"/>
    </source>
</evidence>
<comment type="caution">
    <text evidence="6">The sequence shown here is derived from an EMBL/GenBank/DDBJ whole genome shotgun (WGS) entry which is preliminary data.</text>
</comment>
<dbReference type="InterPro" id="IPR020190">
    <property type="entry name" value="Procorazonin"/>
</dbReference>
<proteinExistence type="inferred from homology"/>
<feature type="non-terminal residue" evidence="6">
    <location>
        <position position="1"/>
    </location>
</feature>
<name>A0AAV2PS58_MEGNR</name>
<evidence type="ECO:0000256" key="5">
    <source>
        <dbReference type="ARBA" id="ARBA00022729"/>
    </source>
</evidence>
<evidence type="ECO:0000256" key="4">
    <source>
        <dbReference type="ARBA" id="ARBA00022525"/>
    </source>
</evidence>
<comment type="similarity">
    <text evidence="2">Belongs to the corazonin family.</text>
</comment>
<dbReference type="GO" id="GO:0005576">
    <property type="term" value="C:extracellular region"/>
    <property type="evidence" value="ECO:0007669"/>
    <property type="project" value="UniProtKB-SubCell"/>
</dbReference>